<keyword evidence="2" id="KW-1133">Transmembrane helix</keyword>
<sequence>MAITEHEKELIDYASSCLFQTLIRANPFPNGFVSDAAHQMAASVDNSACSFARVLVQTLERINAQNETLQRQIALESKAEAERRAQQTRRMSLIVAGPVALVVVLISEAIKFLFS</sequence>
<accession>A0ABT7IPQ3</accession>
<comment type="caution">
    <text evidence="3">The sequence shown here is derived from an EMBL/GenBank/DDBJ whole genome shotgun (WGS) entry which is preliminary data.</text>
</comment>
<dbReference type="Proteomes" id="UP001165481">
    <property type="component" value="Unassembled WGS sequence"/>
</dbReference>
<protein>
    <submittedName>
        <fullName evidence="3">Uncharacterized protein</fullName>
    </submittedName>
</protein>
<evidence type="ECO:0000313" key="5">
    <source>
        <dbReference type="Proteomes" id="UP001165481"/>
    </source>
</evidence>
<keyword evidence="2" id="KW-0812">Transmembrane</keyword>
<evidence type="ECO:0000256" key="2">
    <source>
        <dbReference type="SAM" id="Phobius"/>
    </source>
</evidence>
<gene>
    <name evidence="3" type="ORF">MUN46_010445</name>
    <name evidence="4" type="ORF">MUN46_011575</name>
</gene>
<reference evidence="3" key="1">
    <citation type="submission" date="2023-03" db="EMBL/GenBank/DDBJ databases">
        <title>Mesosutterella sp. nov. isolated from porcine feces.</title>
        <authorList>
            <person name="Yu S."/>
        </authorList>
    </citation>
    <scope>NUCLEOTIDE SEQUENCE</scope>
    <source>
        <strain evidence="3">AGMB02718</strain>
    </source>
</reference>
<organism evidence="3 5">
    <name type="scientific">Mesosutterella faecium</name>
    <dbReference type="NCBI Taxonomy" id="2925194"/>
    <lineage>
        <taxon>Bacteria</taxon>
        <taxon>Pseudomonadati</taxon>
        <taxon>Pseudomonadota</taxon>
        <taxon>Betaproteobacteria</taxon>
        <taxon>Burkholderiales</taxon>
        <taxon>Sutterellaceae</taxon>
        <taxon>Mesosutterella</taxon>
    </lineage>
</organism>
<dbReference type="EMBL" id="JAKZJU020000001">
    <property type="protein sequence ID" value="MDL2060353.1"/>
    <property type="molecule type" value="Genomic_DNA"/>
</dbReference>
<keyword evidence="1" id="KW-0175">Coiled coil</keyword>
<dbReference type="EMBL" id="JAKZJU020000003">
    <property type="protein sequence ID" value="MDL2060576.1"/>
    <property type="molecule type" value="Genomic_DNA"/>
</dbReference>
<evidence type="ECO:0000313" key="4">
    <source>
        <dbReference type="EMBL" id="MDL2060576.1"/>
    </source>
</evidence>
<dbReference type="RefSeq" id="WP_243377371.1">
    <property type="nucleotide sequence ID" value="NZ_JAKZJU020000001.1"/>
</dbReference>
<keyword evidence="5" id="KW-1185">Reference proteome</keyword>
<evidence type="ECO:0000313" key="3">
    <source>
        <dbReference type="EMBL" id="MDL2060353.1"/>
    </source>
</evidence>
<feature type="transmembrane region" description="Helical" evidence="2">
    <location>
        <begin position="93"/>
        <end position="114"/>
    </location>
</feature>
<keyword evidence="2" id="KW-0472">Membrane</keyword>
<proteinExistence type="predicted"/>
<evidence type="ECO:0000256" key="1">
    <source>
        <dbReference type="SAM" id="Coils"/>
    </source>
</evidence>
<feature type="coiled-coil region" evidence="1">
    <location>
        <begin position="52"/>
        <end position="79"/>
    </location>
</feature>
<name>A0ABT7IPQ3_9BURK</name>